<evidence type="ECO:0000313" key="1">
    <source>
        <dbReference type="EMBL" id="OBZ67631.1"/>
    </source>
</evidence>
<protein>
    <submittedName>
        <fullName evidence="1">Uncharacterized protein</fullName>
    </submittedName>
</protein>
<reference evidence="1 2" key="1">
    <citation type="submission" date="2016-03" db="EMBL/GenBank/DDBJ databases">
        <title>Whole genome sequencing of Grifola frondosa 9006-11.</title>
        <authorList>
            <person name="Min B."/>
            <person name="Park H."/>
            <person name="Kim J.-G."/>
            <person name="Cho H."/>
            <person name="Oh Y.-L."/>
            <person name="Kong W.-S."/>
            <person name="Choi I.-G."/>
        </authorList>
    </citation>
    <scope>NUCLEOTIDE SEQUENCE [LARGE SCALE GENOMIC DNA]</scope>
    <source>
        <strain evidence="1 2">9006-11</strain>
    </source>
</reference>
<keyword evidence="2" id="KW-1185">Reference proteome</keyword>
<dbReference type="OrthoDB" id="3060996at2759"/>
<dbReference type="Proteomes" id="UP000092993">
    <property type="component" value="Unassembled WGS sequence"/>
</dbReference>
<sequence>MSDLNSLIASLDGDVFALLQEGKSLSELLKELLVLRKQNLALQETERRRKAQFSRLCNGCHIIAKDIFLRPPCMADQLPSELVEEIYRFALPPSGYLEPTLGSGPNSLWFRSVCMKKTLTHVIAFAQTLREDTAGLSSLVQKIMIDCYVPKCLWDAVVEDLAFILAVCTSVRSLSFTSAFLRQSSDRIQVQRRGLKHSKFQQHTSLPPIR</sequence>
<name>A0A1C7LS24_GRIFR</name>
<comment type="caution">
    <text evidence="1">The sequence shown here is derived from an EMBL/GenBank/DDBJ whole genome shotgun (WGS) entry which is preliminary data.</text>
</comment>
<gene>
    <name evidence="1" type="ORF">A0H81_12451</name>
</gene>
<dbReference type="EMBL" id="LUGG01000023">
    <property type="protein sequence ID" value="OBZ67631.1"/>
    <property type="molecule type" value="Genomic_DNA"/>
</dbReference>
<organism evidence="1 2">
    <name type="scientific">Grifola frondosa</name>
    <name type="common">Maitake</name>
    <name type="synonym">Polyporus frondosus</name>
    <dbReference type="NCBI Taxonomy" id="5627"/>
    <lineage>
        <taxon>Eukaryota</taxon>
        <taxon>Fungi</taxon>
        <taxon>Dikarya</taxon>
        <taxon>Basidiomycota</taxon>
        <taxon>Agaricomycotina</taxon>
        <taxon>Agaricomycetes</taxon>
        <taxon>Polyporales</taxon>
        <taxon>Grifolaceae</taxon>
        <taxon>Grifola</taxon>
    </lineage>
</organism>
<accession>A0A1C7LS24</accession>
<evidence type="ECO:0000313" key="2">
    <source>
        <dbReference type="Proteomes" id="UP000092993"/>
    </source>
</evidence>
<proteinExistence type="predicted"/>
<dbReference type="AlphaFoldDB" id="A0A1C7LS24"/>